<dbReference type="Proteomes" id="UP001480595">
    <property type="component" value="Unassembled WGS sequence"/>
</dbReference>
<evidence type="ECO:0000313" key="2">
    <source>
        <dbReference type="Proteomes" id="UP001480595"/>
    </source>
</evidence>
<sequence length="119" mass="13094">MNNFHPYRGSPLNSVQPEDRIILQPFLFREGEGESLAAHLAPLKAATATWRATAATSAEAHQVVLCLLPDVLTFQALPAEWGDKDRPDDRGGGTGFPSYSLRFNGSEDVILFHADWTDL</sequence>
<reference evidence="1 2" key="1">
    <citation type="submission" date="2023-01" db="EMBL/GenBank/DDBJ databases">
        <title>Analysis of 21 Apiospora genomes using comparative genomics revels a genus with tremendous synthesis potential of carbohydrate active enzymes and secondary metabolites.</title>
        <authorList>
            <person name="Sorensen T."/>
        </authorList>
    </citation>
    <scope>NUCLEOTIDE SEQUENCE [LARGE SCALE GENOMIC DNA]</scope>
    <source>
        <strain evidence="1 2">CBS 135458</strain>
    </source>
</reference>
<evidence type="ECO:0000313" key="1">
    <source>
        <dbReference type="EMBL" id="KAK8058118.1"/>
    </source>
</evidence>
<gene>
    <name evidence="1" type="ORF">PG994_008566</name>
</gene>
<proteinExistence type="predicted"/>
<keyword evidence="2" id="KW-1185">Reference proteome</keyword>
<organism evidence="1 2">
    <name type="scientific">Apiospora phragmitis</name>
    <dbReference type="NCBI Taxonomy" id="2905665"/>
    <lineage>
        <taxon>Eukaryota</taxon>
        <taxon>Fungi</taxon>
        <taxon>Dikarya</taxon>
        <taxon>Ascomycota</taxon>
        <taxon>Pezizomycotina</taxon>
        <taxon>Sordariomycetes</taxon>
        <taxon>Xylariomycetidae</taxon>
        <taxon>Amphisphaeriales</taxon>
        <taxon>Apiosporaceae</taxon>
        <taxon>Apiospora</taxon>
    </lineage>
</organism>
<accession>A0ABR1UGV7</accession>
<comment type="caution">
    <text evidence="1">The sequence shown here is derived from an EMBL/GenBank/DDBJ whole genome shotgun (WGS) entry which is preliminary data.</text>
</comment>
<protein>
    <submittedName>
        <fullName evidence="1">Uncharacterized protein</fullName>
    </submittedName>
</protein>
<name>A0ABR1UGV7_9PEZI</name>
<dbReference type="EMBL" id="JAQQWL010000009">
    <property type="protein sequence ID" value="KAK8058118.1"/>
    <property type="molecule type" value="Genomic_DNA"/>
</dbReference>
<dbReference type="GeneID" id="92093038"/>
<dbReference type="RefSeq" id="XP_066713564.1">
    <property type="nucleotide sequence ID" value="XM_066859975.1"/>
</dbReference>